<feature type="domain" description="Integrase catalytic" evidence="17">
    <location>
        <begin position="431"/>
        <end position="606"/>
    </location>
</feature>
<dbReference type="PANTHER" id="PTHR42648">
    <property type="entry name" value="TRANSPOSASE, PUTATIVE-RELATED"/>
    <property type="match status" value="1"/>
</dbReference>
<keyword evidence="7" id="KW-0255">Endonuclease</keyword>
<dbReference type="Pfam" id="PF25597">
    <property type="entry name" value="SH3_retrovirus"/>
    <property type="match status" value="1"/>
</dbReference>
<gene>
    <name evidence="18" type="ORF">Tco_1054929</name>
</gene>
<feature type="region of interest" description="Disordered" evidence="16">
    <location>
        <begin position="951"/>
        <end position="988"/>
    </location>
</feature>
<evidence type="ECO:0000256" key="7">
    <source>
        <dbReference type="ARBA" id="ARBA00022759"/>
    </source>
</evidence>
<evidence type="ECO:0000256" key="4">
    <source>
        <dbReference type="ARBA" id="ARBA00022722"/>
    </source>
</evidence>
<keyword evidence="13" id="KW-0239">DNA-directed DNA polymerase</keyword>
<keyword evidence="15" id="KW-0233">DNA recombination</keyword>
<feature type="compositionally biased region" description="Basic residues" evidence="16">
    <location>
        <begin position="977"/>
        <end position="987"/>
    </location>
</feature>
<evidence type="ECO:0000256" key="1">
    <source>
        <dbReference type="ARBA" id="ARBA00002180"/>
    </source>
</evidence>
<protein>
    <submittedName>
        <fullName evidence="18">Retrovirus-related pol polyprotein from transposon TNT 1-94</fullName>
    </submittedName>
</protein>
<dbReference type="SUPFAM" id="SSF53098">
    <property type="entry name" value="Ribonuclease H-like"/>
    <property type="match status" value="1"/>
</dbReference>
<feature type="compositionally biased region" description="Basic and acidic residues" evidence="16">
    <location>
        <begin position="1143"/>
        <end position="1158"/>
    </location>
</feature>
<evidence type="ECO:0000259" key="17">
    <source>
        <dbReference type="PROSITE" id="PS50994"/>
    </source>
</evidence>
<evidence type="ECO:0000256" key="15">
    <source>
        <dbReference type="ARBA" id="ARBA00023172"/>
    </source>
</evidence>
<dbReference type="InterPro" id="IPR039537">
    <property type="entry name" value="Retrotran_Ty1/copia-like"/>
</dbReference>
<organism evidence="18 19">
    <name type="scientific">Tanacetum coccineum</name>
    <dbReference type="NCBI Taxonomy" id="301880"/>
    <lineage>
        <taxon>Eukaryota</taxon>
        <taxon>Viridiplantae</taxon>
        <taxon>Streptophyta</taxon>
        <taxon>Embryophyta</taxon>
        <taxon>Tracheophyta</taxon>
        <taxon>Spermatophyta</taxon>
        <taxon>Magnoliopsida</taxon>
        <taxon>eudicotyledons</taxon>
        <taxon>Gunneridae</taxon>
        <taxon>Pentapetalae</taxon>
        <taxon>asterids</taxon>
        <taxon>campanulids</taxon>
        <taxon>Asterales</taxon>
        <taxon>Asteraceae</taxon>
        <taxon>Asteroideae</taxon>
        <taxon>Anthemideae</taxon>
        <taxon>Anthemidinae</taxon>
        <taxon>Tanacetum</taxon>
    </lineage>
</organism>
<dbReference type="Pfam" id="PF00665">
    <property type="entry name" value="rve"/>
    <property type="match status" value="1"/>
</dbReference>
<accession>A0ABQ5H084</accession>
<dbReference type="EMBL" id="BQNB010019007">
    <property type="protein sequence ID" value="GJT80587.1"/>
    <property type="molecule type" value="Genomic_DNA"/>
</dbReference>
<dbReference type="PANTHER" id="PTHR42648:SF11">
    <property type="entry name" value="TRANSPOSON TY4-P GAG-POL POLYPROTEIN"/>
    <property type="match status" value="1"/>
</dbReference>
<dbReference type="InterPro" id="IPR036397">
    <property type="entry name" value="RNaseH_sf"/>
</dbReference>
<feature type="compositionally biased region" description="Acidic residues" evidence="16">
    <location>
        <begin position="1086"/>
        <end position="1098"/>
    </location>
</feature>
<dbReference type="InterPro" id="IPR001584">
    <property type="entry name" value="Integrase_cat-core"/>
</dbReference>
<feature type="compositionally biased region" description="Acidic residues" evidence="16">
    <location>
        <begin position="1024"/>
        <end position="1043"/>
    </location>
</feature>
<keyword evidence="13" id="KW-0548">Nucleotidyltransferase</keyword>
<evidence type="ECO:0000256" key="14">
    <source>
        <dbReference type="ARBA" id="ARBA00023113"/>
    </source>
</evidence>
<evidence type="ECO:0000256" key="2">
    <source>
        <dbReference type="ARBA" id="ARBA00022612"/>
    </source>
</evidence>
<evidence type="ECO:0000256" key="3">
    <source>
        <dbReference type="ARBA" id="ARBA00022670"/>
    </source>
</evidence>
<proteinExistence type="predicted"/>
<evidence type="ECO:0000256" key="11">
    <source>
        <dbReference type="ARBA" id="ARBA00022908"/>
    </source>
</evidence>
<dbReference type="InterPro" id="IPR012337">
    <property type="entry name" value="RNaseH-like_sf"/>
</dbReference>
<keyword evidence="3" id="KW-0645">Protease</keyword>
<keyword evidence="2" id="KW-1188">Viral release from host cell</keyword>
<reference evidence="18" key="2">
    <citation type="submission" date="2022-01" db="EMBL/GenBank/DDBJ databases">
        <authorList>
            <person name="Yamashiro T."/>
            <person name="Shiraishi A."/>
            <person name="Satake H."/>
            <person name="Nakayama K."/>
        </authorList>
    </citation>
    <scope>NUCLEOTIDE SEQUENCE</scope>
</reference>
<feature type="region of interest" description="Disordered" evidence="16">
    <location>
        <begin position="1014"/>
        <end position="1158"/>
    </location>
</feature>
<dbReference type="PROSITE" id="PS50994">
    <property type="entry name" value="INTEGRASE"/>
    <property type="match status" value="1"/>
</dbReference>
<keyword evidence="13" id="KW-0808">Transferase</keyword>
<dbReference type="InterPro" id="IPR025724">
    <property type="entry name" value="GAG-pre-integrase_dom"/>
</dbReference>
<comment type="caution">
    <text evidence="18">The sequence shown here is derived from an EMBL/GenBank/DDBJ whole genome shotgun (WGS) entry which is preliminary data.</text>
</comment>
<keyword evidence="12" id="KW-0695">RNA-directed DNA polymerase</keyword>
<keyword evidence="6" id="KW-0547">Nucleotide-binding</keyword>
<evidence type="ECO:0000256" key="13">
    <source>
        <dbReference type="ARBA" id="ARBA00022932"/>
    </source>
</evidence>
<sequence>MTTLADKSLLSGGDNKPPMLEKHLYDSWKSRMELYMMNRPHGRMILASVEKGPLVWPSITEDGVTRLKEYVELTPAEAIQADCDIKAINIILQGLPTEIYALMPMEQFLVNTKFLNSSNEWCKFVNDVKLVKTCILTNGRQTTYAAGTNEKKYTPGASGSNTGKQRTIICYNCKGEAQASGQALTEEEIAFLADPGLPDTQTSQTVITHNAAYQADDLDAYDYDCDELNSTKIALMVNLSRNGSDALTKVVQIVLWYLDSGCSKHMTGDRSQLTNFISKFLGTVKFRNDQVAKIMGYGDYQIGNVTISRVYYVEGLGHNLFSVGQFCDSNLEVAFRQHTCFIRNLEGVDLLTGSRGDNLYTLSLRNMMASSPICLLSKASKTKSWLWHRRLSHLNLRINLSQDRGLCSRSPKLSLKDHLCSACALGKSSKKPHKPKSEDTNQEKLYLLHMDLCGPMRVASVNGKKYILVIVDDYSQFTWVKCLRSKDEAPAFIINFLKMIQVRLKETVRRIRTDNGTEFVNQTLREYYEKVGISHETSVARSPQQNGVVERRNRTLIEAARTMLIYAKAPLFLWAEAVATACYTQNCSMIRRRHGKTPYELLHDKPPDLSYLHVFGALCYPTNDSENLGKLTRRQNIGIFIGMYSRRKHSQKNYKQTSRRIIETIHVDFDELTAMASEHSSSGPALHDMTPDLLFQPMFDESLNPLPYVDLQAPEVIAPIPEVVAPEHAVSTGSPSSTTVDQDAPSPIDIWVMIRIWYSIPEVYFLDQSSSSDVIHTIVPPDHQVSEHNSKWTKDHPLENIIVDTPMVEKSKLDKDKEGKAVDPSHYRGMIGTLFYLTASRPDLQFAICTYARYQARPTEKNLNTDSSIALTAFEWDMLWLLSHAVESGSIQLLGDRLVSWSSKRQKSTTISSKEAEYIALFDCSELQTRVIRISESYKEYYAIASGKIPPKTKASKKKADSNATTKQKPPIVPKEKKGKKSRKGKQKAKELKTIFEAILTLAEQLKIITKRSHDDISWKSSEDDQDEDKNEDDENVQDDDDDAKSGDDELKSQDDQDDDDEAQTESEDDGDDFIHPKLTTHDDETTHEEETDEDDTFDPIVHTPSHVSSSDDEDSDNEVEGVDVEGEKSDEDATYVEDQGNEADRDTNANLEGRDDVMADVVVPQVQVTQEIEDTHVTLTPINPDGHQ</sequence>
<evidence type="ECO:0000313" key="19">
    <source>
        <dbReference type="Proteomes" id="UP001151760"/>
    </source>
</evidence>
<dbReference type="Pfam" id="PF13976">
    <property type="entry name" value="gag_pre-integrs"/>
    <property type="match status" value="1"/>
</dbReference>
<keyword evidence="11" id="KW-0229">DNA integration</keyword>
<comment type="function">
    <text evidence="1">The aspartyl protease (PR) mediates the proteolytic cleavages of the Gag and Gag-Pol polyproteins after assembly of the VLP.</text>
</comment>
<dbReference type="InterPro" id="IPR057670">
    <property type="entry name" value="SH3_retrovirus"/>
</dbReference>
<feature type="compositionally biased region" description="Acidic residues" evidence="16">
    <location>
        <begin position="1056"/>
        <end position="1072"/>
    </location>
</feature>
<evidence type="ECO:0000256" key="16">
    <source>
        <dbReference type="SAM" id="MobiDB-lite"/>
    </source>
</evidence>
<evidence type="ECO:0000256" key="8">
    <source>
        <dbReference type="ARBA" id="ARBA00022801"/>
    </source>
</evidence>
<keyword evidence="8" id="KW-0378">Hydrolase</keyword>
<reference evidence="18" key="1">
    <citation type="journal article" date="2022" name="Int. J. Mol. Sci.">
        <title>Draft Genome of Tanacetum Coccineum: Genomic Comparison of Closely Related Tanacetum-Family Plants.</title>
        <authorList>
            <person name="Yamashiro T."/>
            <person name="Shiraishi A."/>
            <person name="Nakayama K."/>
            <person name="Satake H."/>
        </authorList>
    </citation>
    <scope>NUCLEOTIDE SEQUENCE</scope>
</reference>
<keyword evidence="10" id="KW-0460">Magnesium</keyword>
<evidence type="ECO:0000256" key="6">
    <source>
        <dbReference type="ARBA" id="ARBA00022741"/>
    </source>
</evidence>
<dbReference type="Gene3D" id="3.30.420.10">
    <property type="entry name" value="Ribonuclease H-like superfamily/Ribonuclease H"/>
    <property type="match status" value="1"/>
</dbReference>
<evidence type="ECO:0000256" key="12">
    <source>
        <dbReference type="ARBA" id="ARBA00022918"/>
    </source>
</evidence>
<keyword evidence="9" id="KW-0067">ATP-binding</keyword>
<keyword evidence="4" id="KW-0540">Nuclease</keyword>
<dbReference type="Proteomes" id="UP001151760">
    <property type="component" value="Unassembled WGS sequence"/>
</dbReference>
<dbReference type="Pfam" id="PF22936">
    <property type="entry name" value="Pol_BBD"/>
    <property type="match status" value="1"/>
</dbReference>
<feature type="compositionally biased region" description="Acidic residues" evidence="16">
    <location>
        <begin position="1111"/>
        <end position="1142"/>
    </location>
</feature>
<evidence type="ECO:0000256" key="10">
    <source>
        <dbReference type="ARBA" id="ARBA00022842"/>
    </source>
</evidence>
<evidence type="ECO:0000256" key="9">
    <source>
        <dbReference type="ARBA" id="ARBA00022840"/>
    </source>
</evidence>
<dbReference type="InterPro" id="IPR054722">
    <property type="entry name" value="PolX-like_BBD"/>
</dbReference>
<evidence type="ECO:0000256" key="5">
    <source>
        <dbReference type="ARBA" id="ARBA00022723"/>
    </source>
</evidence>
<evidence type="ECO:0000313" key="18">
    <source>
        <dbReference type="EMBL" id="GJT80587.1"/>
    </source>
</evidence>
<keyword evidence="19" id="KW-1185">Reference proteome</keyword>
<feature type="compositionally biased region" description="Basic and acidic residues" evidence="16">
    <location>
        <begin position="1014"/>
        <end position="1023"/>
    </location>
</feature>
<keyword evidence="5" id="KW-0479">Metal-binding</keyword>
<feature type="compositionally biased region" description="Basic and acidic residues" evidence="16">
    <location>
        <begin position="1073"/>
        <end position="1085"/>
    </location>
</feature>
<feature type="compositionally biased region" description="Basic and acidic residues" evidence="16">
    <location>
        <begin position="1044"/>
        <end position="1055"/>
    </location>
</feature>
<name>A0ABQ5H084_9ASTR</name>
<keyword evidence="14" id="KW-0917">Virion maturation</keyword>